<feature type="transmembrane region" description="Helical" evidence="1">
    <location>
        <begin position="28"/>
        <end position="50"/>
    </location>
</feature>
<gene>
    <name evidence="2" type="ORF">EHUX00137_LOCUS5816</name>
</gene>
<protein>
    <submittedName>
        <fullName evidence="2">Uncharacterized protein</fullName>
    </submittedName>
</protein>
<keyword evidence="1" id="KW-0812">Transmembrane</keyword>
<proteinExistence type="predicted"/>
<evidence type="ECO:0000313" key="2">
    <source>
        <dbReference type="EMBL" id="CAE0531088.1"/>
    </source>
</evidence>
<organism evidence="2">
    <name type="scientific">Emiliania huxleyi</name>
    <name type="common">Coccolithophore</name>
    <name type="synonym">Pontosphaera huxleyi</name>
    <dbReference type="NCBI Taxonomy" id="2903"/>
    <lineage>
        <taxon>Eukaryota</taxon>
        <taxon>Haptista</taxon>
        <taxon>Haptophyta</taxon>
        <taxon>Prymnesiophyceae</taxon>
        <taxon>Isochrysidales</taxon>
        <taxon>Noelaerhabdaceae</taxon>
        <taxon>Emiliania</taxon>
    </lineage>
</organism>
<dbReference type="EMBL" id="HBIR01008510">
    <property type="protein sequence ID" value="CAE0531088.1"/>
    <property type="molecule type" value="Transcribed_RNA"/>
</dbReference>
<reference evidence="2" key="1">
    <citation type="submission" date="2021-01" db="EMBL/GenBank/DDBJ databases">
        <authorList>
            <person name="Corre E."/>
            <person name="Pelletier E."/>
            <person name="Niang G."/>
            <person name="Scheremetjew M."/>
            <person name="Finn R."/>
            <person name="Kale V."/>
            <person name="Holt S."/>
            <person name="Cochrane G."/>
            <person name="Meng A."/>
            <person name="Brown T."/>
            <person name="Cohen L."/>
        </authorList>
    </citation>
    <scope>NUCLEOTIDE SEQUENCE</scope>
    <source>
        <strain evidence="2">379</strain>
    </source>
</reference>
<evidence type="ECO:0000256" key="1">
    <source>
        <dbReference type="SAM" id="Phobius"/>
    </source>
</evidence>
<keyword evidence="1" id="KW-0472">Membrane</keyword>
<keyword evidence="1" id="KW-1133">Transmembrane helix</keyword>
<name>A0A7S3RPR7_EMIHU</name>
<sequence>MTDNALKKVSTEEELKEFMSCFALTTRLLGPSLILAVVLLVIAFGFLILIDMRYKLQGVVLVTSSFAVPLIMYFMHRKARNFAMQQRAIKREKRRLEAFAKVVAGGGGRTSEA</sequence>
<dbReference type="AlphaFoldDB" id="A0A7S3RPR7"/>
<accession>A0A7S3RPR7</accession>
<feature type="transmembrane region" description="Helical" evidence="1">
    <location>
        <begin position="56"/>
        <end position="75"/>
    </location>
</feature>